<evidence type="ECO:0000256" key="11">
    <source>
        <dbReference type="ARBA" id="ARBA00023303"/>
    </source>
</evidence>
<dbReference type="Pfam" id="PF00858">
    <property type="entry name" value="ASC"/>
    <property type="match status" value="1"/>
</dbReference>
<dbReference type="GO" id="GO:0005272">
    <property type="term" value="F:sodium channel activity"/>
    <property type="evidence" value="ECO:0007669"/>
    <property type="project" value="UniProtKB-KW"/>
</dbReference>
<name>T1K888_TETUR</name>
<evidence type="ECO:0000256" key="3">
    <source>
        <dbReference type="ARBA" id="ARBA00022448"/>
    </source>
</evidence>
<keyword evidence="6" id="KW-1133">Transmembrane helix</keyword>
<evidence type="ECO:0000256" key="10">
    <source>
        <dbReference type="ARBA" id="ARBA00023201"/>
    </source>
</evidence>
<comment type="similarity">
    <text evidence="2 12">Belongs to the amiloride-sensitive sodium channel (TC 1.A.6) family.</text>
</comment>
<protein>
    <submittedName>
        <fullName evidence="13">Uncharacterized protein</fullName>
    </submittedName>
</protein>
<dbReference type="EMBL" id="CAEY01001871">
    <property type="status" value="NOT_ANNOTATED_CDS"/>
    <property type="molecule type" value="Genomic_DNA"/>
</dbReference>
<dbReference type="HOGENOM" id="CLU_043343_0_0_1"/>
<accession>T1K888</accession>
<evidence type="ECO:0000256" key="8">
    <source>
        <dbReference type="ARBA" id="ARBA00023065"/>
    </source>
</evidence>
<keyword evidence="4 12" id="KW-0894">Sodium channel</keyword>
<dbReference type="InterPro" id="IPR001873">
    <property type="entry name" value="ENaC"/>
</dbReference>
<dbReference type="AlphaFoldDB" id="T1K888"/>
<proteinExistence type="inferred from homology"/>
<reference evidence="14" key="1">
    <citation type="submission" date="2011-08" db="EMBL/GenBank/DDBJ databases">
        <authorList>
            <person name="Rombauts S."/>
        </authorList>
    </citation>
    <scope>NUCLEOTIDE SEQUENCE</scope>
    <source>
        <strain evidence="14">London</strain>
    </source>
</reference>
<dbReference type="EnsemblMetazoa" id="tetur07g00440.1">
    <property type="protein sequence ID" value="tetur07g00440.1"/>
    <property type="gene ID" value="tetur07g00440"/>
</dbReference>
<keyword evidence="9" id="KW-0472">Membrane</keyword>
<evidence type="ECO:0000256" key="2">
    <source>
        <dbReference type="ARBA" id="ARBA00007193"/>
    </source>
</evidence>
<dbReference type="Proteomes" id="UP000015104">
    <property type="component" value="Unassembled WGS sequence"/>
</dbReference>
<evidence type="ECO:0000256" key="1">
    <source>
        <dbReference type="ARBA" id="ARBA00004141"/>
    </source>
</evidence>
<keyword evidence="14" id="KW-1185">Reference proteome</keyword>
<keyword evidence="3 12" id="KW-0813">Transport</keyword>
<evidence type="ECO:0000256" key="12">
    <source>
        <dbReference type="RuleBase" id="RU000679"/>
    </source>
</evidence>
<comment type="subcellular location">
    <subcellularLocation>
        <location evidence="1">Membrane</location>
        <topology evidence="1">Multi-pass membrane protein</topology>
    </subcellularLocation>
</comment>
<reference evidence="13" key="2">
    <citation type="submission" date="2015-06" db="UniProtKB">
        <authorList>
            <consortium name="EnsemblMetazoa"/>
        </authorList>
    </citation>
    <scope>IDENTIFICATION</scope>
</reference>
<dbReference type="GO" id="GO:0016020">
    <property type="term" value="C:membrane"/>
    <property type="evidence" value="ECO:0007669"/>
    <property type="project" value="UniProtKB-SubCell"/>
</dbReference>
<organism evidence="13 14">
    <name type="scientific">Tetranychus urticae</name>
    <name type="common">Two-spotted spider mite</name>
    <dbReference type="NCBI Taxonomy" id="32264"/>
    <lineage>
        <taxon>Eukaryota</taxon>
        <taxon>Metazoa</taxon>
        <taxon>Ecdysozoa</taxon>
        <taxon>Arthropoda</taxon>
        <taxon>Chelicerata</taxon>
        <taxon>Arachnida</taxon>
        <taxon>Acari</taxon>
        <taxon>Acariformes</taxon>
        <taxon>Trombidiformes</taxon>
        <taxon>Prostigmata</taxon>
        <taxon>Eleutherengona</taxon>
        <taxon>Raphignathae</taxon>
        <taxon>Tetranychoidea</taxon>
        <taxon>Tetranychidae</taxon>
        <taxon>Tetranychus</taxon>
    </lineage>
</organism>
<sequence length="449" mass="52670">MSLQTSRRFRLKPSELKIQQTLVERSKNEKRQSHVENDFQLNRPSLDFVIYKPTEYNFNSKNIDDREKSKTKLCHYSYQAKLISWLTATIGLIWQIHQVSVIYFDFKTRVDIEIVPHQNITMPALTICTDLMAHPSILRYFPSFNLSKDARDYYRYLRPSKLLEFPAEPVKVDCRTPFPELIKIDPSGTDNCENFVAPRVSLHYNWETNRVIRCNTYYYQEPGKKPMEVIHGNAKDFYQVRLFSQGNHSFAIIVHNPIEILHVIEADTFHFWSQQTLSIILSTTKVITHLLPAPYRTDCVPYDDQEFGRLSCVYNCRIKQAIRDCPIWPKDVPVTKNTDLPFAVEGKVCWAPERHYCSQKFLCKAQCINHWYTTTLISVTEKRSNSNLTRLYVRRPSGAEFVYNYGPRLTQIEFICYTASCFGIWFGISVTDMLRFSLHYGTKRFVAHS</sequence>
<keyword evidence="5 12" id="KW-0812">Transmembrane</keyword>
<evidence type="ECO:0000256" key="6">
    <source>
        <dbReference type="ARBA" id="ARBA00022989"/>
    </source>
</evidence>
<keyword evidence="7" id="KW-0915">Sodium</keyword>
<keyword evidence="10 12" id="KW-0739">Sodium transport</keyword>
<evidence type="ECO:0000256" key="7">
    <source>
        <dbReference type="ARBA" id="ARBA00023053"/>
    </source>
</evidence>
<evidence type="ECO:0000256" key="5">
    <source>
        <dbReference type="ARBA" id="ARBA00022692"/>
    </source>
</evidence>
<evidence type="ECO:0000313" key="13">
    <source>
        <dbReference type="EnsemblMetazoa" id="tetur07g00440.1"/>
    </source>
</evidence>
<keyword evidence="8 12" id="KW-0406">Ion transport</keyword>
<evidence type="ECO:0000256" key="9">
    <source>
        <dbReference type="ARBA" id="ARBA00023136"/>
    </source>
</evidence>
<evidence type="ECO:0000313" key="14">
    <source>
        <dbReference type="Proteomes" id="UP000015104"/>
    </source>
</evidence>
<evidence type="ECO:0000256" key="4">
    <source>
        <dbReference type="ARBA" id="ARBA00022461"/>
    </source>
</evidence>
<keyword evidence="11 12" id="KW-0407">Ion channel</keyword>